<dbReference type="GO" id="GO:0008972">
    <property type="term" value="F:phosphomethylpyrimidine kinase activity"/>
    <property type="evidence" value="ECO:0007669"/>
    <property type="project" value="InterPro"/>
</dbReference>
<accession>A0A4Q0SZS1</accession>
<dbReference type="Proteomes" id="UP000289437">
    <property type="component" value="Unassembled WGS sequence"/>
</dbReference>
<dbReference type="Pfam" id="PF08543">
    <property type="entry name" value="Phos_pyr_kin"/>
    <property type="match status" value="1"/>
</dbReference>
<evidence type="ECO:0000259" key="3">
    <source>
        <dbReference type="Pfam" id="PF08543"/>
    </source>
</evidence>
<dbReference type="OrthoDB" id="9810880at2"/>
<dbReference type="GO" id="GO:0009228">
    <property type="term" value="P:thiamine biosynthetic process"/>
    <property type="evidence" value="ECO:0007669"/>
    <property type="project" value="InterPro"/>
</dbReference>
<protein>
    <recommendedName>
        <fullName evidence="2">hydroxymethylpyrimidine kinase</fullName>
        <ecNumber evidence="2">2.7.1.49</ecNumber>
    </recommendedName>
</protein>
<dbReference type="EC" id="2.7.1.49" evidence="2"/>
<comment type="caution">
    <text evidence="4">The sequence shown here is derived from an EMBL/GenBank/DDBJ whole genome shotgun (WGS) entry which is preliminary data.</text>
</comment>
<dbReference type="NCBIfam" id="TIGR00097">
    <property type="entry name" value="HMP-P_kinase"/>
    <property type="match status" value="1"/>
</dbReference>
<keyword evidence="5" id="KW-1185">Reference proteome</keyword>
<proteinExistence type="predicted"/>
<gene>
    <name evidence="4" type="ORF">GRAN_0133</name>
</gene>
<dbReference type="Gene3D" id="3.40.1190.20">
    <property type="match status" value="1"/>
</dbReference>
<dbReference type="PANTHER" id="PTHR20858:SF17">
    <property type="entry name" value="HYDROXYMETHYLPYRIMIDINE_PHOSPHOMETHYLPYRIMIDINE KINASE THI20-RELATED"/>
    <property type="match status" value="1"/>
</dbReference>
<feature type="domain" description="Pyridoxamine kinase/Phosphomethylpyrimidine kinase" evidence="3">
    <location>
        <begin position="11"/>
        <end position="261"/>
    </location>
</feature>
<dbReference type="SUPFAM" id="SSF53613">
    <property type="entry name" value="Ribokinase-like"/>
    <property type="match status" value="1"/>
</dbReference>
<reference evidence="4 5" key="1">
    <citation type="submission" date="2018-11" db="EMBL/GenBank/DDBJ databases">
        <authorList>
            <person name="Mardanov A.V."/>
            <person name="Ravin N.V."/>
            <person name="Dedysh S.N."/>
        </authorList>
    </citation>
    <scope>NUCLEOTIDE SEQUENCE [LARGE SCALE GENOMIC DNA]</scope>
    <source>
        <strain evidence="4 5">AF10</strain>
    </source>
</reference>
<dbReference type="InterPro" id="IPR013749">
    <property type="entry name" value="PM/HMP-P_kinase-1"/>
</dbReference>
<reference evidence="5" key="2">
    <citation type="submission" date="2019-02" db="EMBL/GenBank/DDBJ databases">
        <title>Granulicella sibirica sp. nov., a psychrotolerant acidobacterium isolated from an organic soil layer in forested tundra, West Siberia.</title>
        <authorList>
            <person name="Oshkin I.Y."/>
            <person name="Kulichevskaya I.S."/>
            <person name="Rijpstra W.I.C."/>
            <person name="Sinninghe Damste J.S."/>
            <person name="Rakitin A.L."/>
            <person name="Ravin N.V."/>
            <person name="Dedysh S.N."/>
        </authorList>
    </citation>
    <scope>NUCLEOTIDE SEQUENCE [LARGE SCALE GENOMIC DNA]</scope>
    <source>
        <strain evidence="5">AF10</strain>
    </source>
</reference>
<organism evidence="4 5">
    <name type="scientific">Granulicella sibirica</name>
    <dbReference type="NCBI Taxonomy" id="2479048"/>
    <lineage>
        <taxon>Bacteria</taxon>
        <taxon>Pseudomonadati</taxon>
        <taxon>Acidobacteriota</taxon>
        <taxon>Terriglobia</taxon>
        <taxon>Terriglobales</taxon>
        <taxon>Acidobacteriaceae</taxon>
        <taxon>Granulicella</taxon>
    </lineage>
</organism>
<evidence type="ECO:0000313" key="4">
    <source>
        <dbReference type="EMBL" id="RXH56823.1"/>
    </source>
</evidence>
<dbReference type="InterPro" id="IPR004399">
    <property type="entry name" value="HMP/HMP-P_kinase_dom"/>
</dbReference>
<evidence type="ECO:0000256" key="2">
    <source>
        <dbReference type="ARBA" id="ARBA00012135"/>
    </source>
</evidence>
<keyword evidence="4" id="KW-0808">Transferase</keyword>
<dbReference type="PANTHER" id="PTHR20858">
    <property type="entry name" value="PHOSPHOMETHYLPYRIMIDINE KINASE"/>
    <property type="match status" value="1"/>
</dbReference>
<comment type="pathway">
    <text evidence="1">Cofactor biosynthesis; thiamine diphosphate biosynthesis.</text>
</comment>
<sequence length="272" mass="27990">MSTVLTIAGFDPSSGAGVTADLAVFAAHGLFGTSCITALTVQNTLGVAAVHPVAGDVVRATLEHLWVDVPPVGIKIGMLGTAECVKAVVGFLDGLGEARPMVVLDPVLRSTSGKALLDEGGVALMRDELLPLVDWATPNVAELGVLAGKAEPGREEIAGMGRELQAGVPGLGLLVTGGHLERPDDLLLMPFDGVKPGGQFWLSGRRVETTATHGTGCALSSAFLSRMVNGDGPLEAARGAKHYVAEAMRRAVPIGHGHGPMAHLWPLAGLVR</sequence>
<evidence type="ECO:0000313" key="5">
    <source>
        <dbReference type="Proteomes" id="UP000289437"/>
    </source>
</evidence>
<dbReference type="RefSeq" id="WP_128911088.1">
    <property type="nucleotide sequence ID" value="NZ_RDSM01000001.1"/>
</dbReference>
<dbReference type="EMBL" id="RDSM01000001">
    <property type="protein sequence ID" value="RXH56823.1"/>
    <property type="molecule type" value="Genomic_DNA"/>
</dbReference>
<dbReference type="CDD" id="cd01169">
    <property type="entry name" value="HMPP_kinase"/>
    <property type="match status" value="1"/>
</dbReference>
<dbReference type="AlphaFoldDB" id="A0A4Q0SZS1"/>
<dbReference type="GO" id="GO:0005829">
    <property type="term" value="C:cytosol"/>
    <property type="evidence" value="ECO:0007669"/>
    <property type="project" value="TreeGrafter"/>
</dbReference>
<evidence type="ECO:0000256" key="1">
    <source>
        <dbReference type="ARBA" id="ARBA00004948"/>
    </source>
</evidence>
<dbReference type="InterPro" id="IPR029056">
    <property type="entry name" value="Ribokinase-like"/>
</dbReference>
<keyword evidence="4" id="KW-0418">Kinase</keyword>
<dbReference type="GO" id="GO:0008902">
    <property type="term" value="F:hydroxymethylpyrimidine kinase activity"/>
    <property type="evidence" value="ECO:0007669"/>
    <property type="project" value="UniProtKB-EC"/>
</dbReference>
<name>A0A4Q0SZS1_9BACT</name>